<proteinExistence type="predicted"/>
<dbReference type="EMBL" id="HBKN01030359">
    <property type="protein sequence ID" value="CAE2314895.1"/>
    <property type="molecule type" value="Transcribed_RNA"/>
</dbReference>
<dbReference type="EMBL" id="HBKN01030348">
    <property type="protein sequence ID" value="CAE2314876.1"/>
    <property type="molecule type" value="Transcribed_RNA"/>
</dbReference>
<dbReference type="EMBL" id="HBKN01030325">
    <property type="protein sequence ID" value="CAE2314841.1"/>
    <property type="molecule type" value="Transcribed_RNA"/>
</dbReference>
<dbReference type="EMBL" id="HBKN01030337">
    <property type="protein sequence ID" value="CAE2314861.1"/>
    <property type="molecule type" value="Transcribed_RNA"/>
</dbReference>
<evidence type="ECO:0000313" key="2">
    <source>
        <dbReference type="EMBL" id="CAE2314861.1"/>
    </source>
</evidence>
<evidence type="ECO:0000313" key="3">
    <source>
        <dbReference type="EMBL" id="CAE2314876.1"/>
    </source>
</evidence>
<reference evidence="1" key="1">
    <citation type="submission" date="2021-01" db="EMBL/GenBank/DDBJ databases">
        <authorList>
            <person name="Corre E."/>
            <person name="Pelletier E."/>
            <person name="Niang G."/>
            <person name="Scheremetjew M."/>
            <person name="Finn R."/>
            <person name="Kale V."/>
            <person name="Holt S."/>
            <person name="Cochrane G."/>
            <person name="Meng A."/>
            <person name="Brown T."/>
            <person name="Cohen L."/>
        </authorList>
    </citation>
    <scope>NUCLEOTIDE SEQUENCE</scope>
    <source>
        <strain evidence="1">CCMP 2712</strain>
    </source>
</reference>
<sequence length="338" mass="38180">MTQRALSHKKPGHFGQPVEYADTAASYSHDDIPEKAKLAKKQILHFLDPNILALKKKPWNNLTQPSGPFASDHGPLYQGMPFQPKFPNASLKRTLHIGTSTRPEIDFRAEKIPKRDPILPVKTSKLAFDPRKILGPKVPANLGGTGMPEVNMHTTVPPGRDATKTTRFIVDVDATGGLDMKEAWNPSTAADVKWQNITYTTQLDKALVNTKKREMQYTTKRTSLRSTYLSKRDEQREQKRINALKEGNFEDYMIAMGKLRDKAESVEADAAKQKELDRMEIVFSKEWKAKEYFCDGVWRFDPVEGRHCWSCCGSFQLDGPGCQPKKKAGKGWNFASIN</sequence>
<evidence type="ECO:0000313" key="1">
    <source>
        <dbReference type="EMBL" id="CAE2314841.1"/>
    </source>
</evidence>
<accession>A0A6U6BFG4</accession>
<organism evidence="1">
    <name type="scientific">Guillardia theta</name>
    <name type="common">Cryptophyte</name>
    <name type="synonym">Cryptomonas phi</name>
    <dbReference type="NCBI Taxonomy" id="55529"/>
    <lineage>
        <taxon>Eukaryota</taxon>
        <taxon>Cryptophyceae</taxon>
        <taxon>Pyrenomonadales</taxon>
        <taxon>Geminigeraceae</taxon>
        <taxon>Guillardia</taxon>
    </lineage>
</organism>
<gene>
    <name evidence="1" type="ORF">GTHE00462_LOCUS23558</name>
    <name evidence="2" type="ORF">GTHE00462_LOCUS23568</name>
    <name evidence="3" type="ORF">GTHE00462_LOCUS23578</name>
    <name evidence="4" type="ORF">GTHE00462_LOCUS23589</name>
</gene>
<protein>
    <submittedName>
        <fullName evidence="1">Uncharacterized protein</fullName>
    </submittedName>
</protein>
<dbReference type="AlphaFoldDB" id="A0A6U6BFG4"/>
<name>A0A6U6BFG4_GUITH</name>
<evidence type="ECO:0000313" key="4">
    <source>
        <dbReference type="EMBL" id="CAE2314895.1"/>
    </source>
</evidence>